<dbReference type="GO" id="GO:0005524">
    <property type="term" value="F:ATP binding"/>
    <property type="evidence" value="ECO:0007669"/>
    <property type="project" value="UniProtKB-KW"/>
</dbReference>
<dbReference type="AlphaFoldDB" id="A0A9W8AYC4"/>
<evidence type="ECO:0000256" key="1">
    <source>
        <dbReference type="ARBA" id="ARBA00006914"/>
    </source>
</evidence>
<sequence length="734" mass="80628">MATATIDSCQEHALQIVIAPTTLSTGHAARTTWIPTTAGLSNALEPQRQCALTRVPWGRILARQWAHIESVRPGSLLKASLLGRTHEFVVLKVSTTASVQPLQPIISCTSNARTIPIVPSTEVVIVASQCDPQLVLAGGYASIVQQTTQLIQSYFHRTSHPLLTSFPEVQGCLVQGLPGVGKTMLIYQIIHQIAANVLTLSLLELLGPFTHAASRNTTTVPVVMASAVHRHILAAFTRAALAVPCIVVITDLGLMDQTHASAKDELHRQVLETLAQQLGGLPSGVFVLGACRRASRLPEALSKLPVFQKHITLPMPNHQDRRAILNHHLTRRSKPTDQTIETQRSVISRVVARTMGYTGRDLVQLYRQACLCQHRLALLSGLPDIANDAITQATQDLQRLTLHPTQADTAMDQGCPPWAAWEEALTIVRPSQGVEFETTVPERTWNQLGGYDQLKTRLQLLLRLIEARYYVEPSSEISAMPVTARDSRALLQLGVQPPAGILLYGPSGCGKTAMAQALAHEANMNTIFVKGPEVFSKYFGDSEAIIRRLFRTARTIAPCIVWIDELDAIARKRGWNASDESNSVDSRVLSTLLNEMDGVQDRPGVLVVGCTCYPDAIDDAILRPGRLDQLLYVGMPEHDDRLAILTILAQRHPLAADIELTTLARQTAGFTPARLENLLREAGIMALRHDIQAVAIEQRHIDAALAQLRHDTTQEQQLHHLLQRYARFQQASSV</sequence>
<name>A0A9W8AYC4_9FUNG</name>
<evidence type="ECO:0000313" key="5">
    <source>
        <dbReference type="EMBL" id="KAJ1974529.1"/>
    </source>
</evidence>
<dbReference type="InterPro" id="IPR027417">
    <property type="entry name" value="P-loop_NTPase"/>
</dbReference>
<evidence type="ECO:0000313" key="6">
    <source>
        <dbReference type="Proteomes" id="UP001151582"/>
    </source>
</evidence>
<keyword evidence="3" id="KW-0067">ATP-binding</keyword>
<keyword evidence="2" id="KW-0547">Nucleotide-binding</keyword>
<proteinExistence type="inferred from homology"/>
<dbReference type="InterPro" id="IPR050168">
    <property type="entry name" value="AAA_ATPase_domain"/>
</dbReference>
<dbReference type="PANTHER" id="PTHR23077">
    <property type="entry name" value="AAA-FAMILY ATPASE"/>
    <property type="match status" value="1"/>
</dbReference>
<evidence type="ECO:0000259" key="4">
    <source>
        <dbReference type="SMART" id="SM00382"/>
    </source>
</evidence>
<evidence type="ECO:0000256" key="2">
    <source>
        <dbReference type="ARBA" id="ARBA00022741"/>
    </source>
</evidence>
<comment type="similarity">
    <text evidence="1">Belongs to the AAA ATPase family.</text>
</comment>
<dbReference type="Proteomes" id="UP001151582">
    <property type="component" value="Unassembled WGS sequence"/>
</dbReference>
<evidence type="ECO:0000256" key="3">
    <source>
        <dbReference type="ARBA" id="ARBA00022840"/>
    </source>
</evidence>
<dbReference type="InterPro" id="IPR041569">
    <property type="entry name" value="AAA_lid_3"/>
</dbReference>
<feature type="domain" description="AAA+ ATPase" evidence="4">
    <location>
        <begin position="168"/>
        <end position="317"/>
    </location>
</feature>
<organism evidence="5 6">
    <name type="scientific">Dimargaris verticillata</name>
    <dbReference type="NCBI Taxonomy" id="2761393"/>
    <lineage>
        <taxon>Eukaryota</taxon>
        <taxon>Fungi</taxon>
        <taxon>Fungi incertae sedis</taxon>
        <taxon>Zoopagomycota</taxon>
        <taxon>Kickxellomycotina</taxon>
        <taxon>Dimargaritomycetes</taxon>
        <taxon>Dimargaritales</taxon>
        <taxon>Dimargaritaceae</taxon>
        <taxon>Dimargaris</taxon>
    </lineage>
</organism>
<dbReference type="PANTHER" id="PTHR23077:SF171">
    <property type="entry name" value="NUCLEAR VALOSIN-CONTAINING PROTEIN-LIKE"/>
    <property type="match status" value="1"/>
</dbReference>
<protein>
    <recommendedName>
        <fullName evidence="4">AAA+ ATPase domain-containing protein</fullName>
    </recommendedName>
</protein>
<dbReference type="FunFam" id="3.40.50.300:FF:001921">
    <property type="entry name" value="AAA ATPase domain-containing protein"/>
    <property type="match status" value="1"/>
</dbReference>
<dbReference type="Pfam" id="PF00004">
    <property type="entry name" value="AAA"/>
    <property type="match status" value="2"/>
</dbReference>
<dbReference type="InterPro" id="IPR003959">
    <property type="entry name" value="ATPase_AAA_core"/>
</dbReference>
<dbReference type="OrthoDB" id="5421at2759"/>
<accession>A0A9W8AYC4</accession>
<reference evidence="5" key="1">
    <citation type="submission" date="2022-07" db="EMBL/GenBank/DDBJ databases">
        <title>Phylogenomic reconstructions and comparative analyses of Kickxellomycotina fungi.</title>
        <authorList>
            <person name="Reynolds N.K."/>
            <person name="Stajich J.E."/>
            <person name="Barry K."/>
            <person name="Grigoriev I.V."/>
            <person name="Crous P."/>
            <person name="Smith M.E."/>
        </authorList>
    </citation>
    <scope>NUCLEOTIDE SEQUENCE</scope>
    <source>
        <strain evidence="5">RSA 567</strain>
    </source>
</reference>
<dbReference type="Gene3D" id="3.40.50.300">
    <property type="entry name" value="P-loop containing nucleotide triphosphate hydrolases"/>
    <property type="match status" value="2"/>
</dbReference>
<comment type="caution">
    <text evidence="5">The sequence shown here is derived from an EMBL/GenBank/DDBJ whole genome shotgun (WGS) entry which is preliminary data.</text>
</comment>
<keyword evidence="6" id="KW-1185">Reference proteome</keyword>
<dbReference type="GO" id="GO:0016887">
    <property type="term" value="F:ATP hydrolysis activity"/>
    <property type="evidence" value="ECO:0007669"/>
    <property type="project" value="InterPro"/>
</dbReference>
<dbReference type="Pfam" id="PF17862">
    <property type="entry name" value="AAA_lid_3"/>
    <property type="match status" value="1"/>
</dbReference>
<dbReference type="Gene3D" id="1.10.8.60">
    <property type="match status" value="2"/>
</dbReference>
<gene>
    <name evidence="5" type="ORF">H4R34_004686</name>
</gene>
<dbReference type="SMART" id="SM00382">
    <property type="entry name" value="AAA"/>
    <property type="match status" value="2"/>
</dbReference>
<dbReference type="EMBL" id="JANBQB010000642">
    <property type="protein sequence ID" value="KAJ1974529.1"/>
    <property type="molecule type" value="Genomic_DNA"/>
</dbReference>
<dbReference type="SUPFAM" id="SSF52540">
    <property type="entry name" value="P-loop containing nucleoside triphosphate hydrolases"/>
    <property type="match status" value="2"/>
</dbReference>
<dbReference type="InterPro" id="IPR003593">
    <property type="entry name" value="AAA+_ATPase"/>
</dbReference>
<feature type="domain" description="AAA+ ATPase" evidence="4">
    <location>
        <begin position="497"/>
        <end position="637"/>
    </location>
</feature>